<gene>
    <name evidence="1" type="primary">Acey_s0384.g387</name>
    <name evidence="1" type="ORF">Y032_0384g387</name>
</gene>
<accession>A0A016RTU0</accession>
<name>A0A016RTU0_9BILA</name>
<evidence type="ECO:0000313" key="1">
    <source>
        <dbReference type="EMBL" id="EYB81389.1"/>
    </source>
</evidence>
<protein>
    <submittedName>
        <fullName evidence="1">Uncharacterized protein</fullName>
    </submittedName>
</protein>
<evidence type="ECO:0000313" key="2">
    <source>
        <dbReference type="Proteomes" id="UP000024635"/>
    </source>
</evidence>
<dbReference type="Proteomes" id="UP000024635">
    <property type="component" value="Unassembled WGS sequence"/>
</dbReference>
<keyword evidence="2" id="KW-1185">Reference proteome</keyword>
<comment type="caution">
    <text evidence="1">The sequence shown here is derived from an EMBL/GenBank/DDBJ whole genome shotgun (WGS) entry which is preliminary data.</text>
</comment>
<feature type="non-terminal residue" evidence="1">
    <location>
        <position position="1"/>
    </location>
</feature>
<sequence>DAKLLILLTRRTSFHVFSFSSSIMNAYNYYTSCLQNLFFHELLHSFISDALVCNRKAVLKSVVAPMKSVAFRMIRYGSTYLK</sequence>
<proteinExistence type="predicted"/>
<organism evidence="1 2">
    <name type="scientific">Ancylostoma ceylanicum</name>
    <dbReference type="NCBI Taxonomy" id="53326"/>
    <lineage>
        <taxon>Eukaryota</taxon>
        <taxon>Metazoa</taxon>
        <taxon>Ecdysozoa</taxon>
        <taxon>Nematoda</taxon>
        <taxon>Chromadorea</taxon>
        <taxon>Rhabditida</taxon>
        <taxon>Rhabditina</taxon>
        <taxon>Rhabditomorpha</taxon>
        <taxon>Strongyloidea</taxon>
        <taxon>Ancylostomatidae</taxon>
        <taxon>Ancylostomatinae</taxon>
        <taxon>Ancylostoma</taxon>
    </lineage>
</organism>
<dbReference type="EMBL" id="JARK01001720">
    <property type="protein sequence ID" value="EYB81389.1"/>
    <property type="molecule type" value="Genomic_DNA"/>
</dbReference>
<dbReference type="AlphaFoldDB" id="A0A016RTU0"/>
<reference evidence="2" key="1">
    <citation type="journal article" date="2015" name="Nat. Genet.">
        <title>The genome and transcriptome of the zoonotic hookworm Ancylostoma ceylanicum identify infection-specific gene families.</title>
        <authorList>
            <person name="Schwarz E.M."/>
            <person name="Hu Y."/>
            <person name="Antoshechkin I."/>
            <person name="Miller M.M."/>
            <person name="Sternberg P.W."/>
            <person name="Aroian R.V."/>
        </authorList>
    </citation>
    <scope>NUCLEOTIDE SEQUENCE</scope>
    <source>
        <strain evidence="2">HY135</strain>
    </source>
</reference>